<gene>
    <name evidence="1" type="primary">48</name>
    <name evidence="1" type="ORF">SEA_EYRE_48</name>
</gene>
<accession>A0A1B3B021</accession>
<dbReference type="KEGG" id="vg:29068954"/>
<name>A0A1B3B021_9CAUD</name>
<proteinExistence type="predicted"/>
<reference evidence="2" key="1">
    <citation type="submission" date="2016-07" db="EMBL/GenBank/DDBJ databases">
        <authorList>
            <person name="Florea S."/>
            <person name="Webb J.S."/>
            <person name="Jaromczyk J."/>
            <person name="Schardl C.L."/>
        </authorList>
    </citation>
    <scope>NUCLEOTIDE SEQUENCE [LARGE SCALE GENOMIC DNA]</scope>
</reference>
<keyword evidence="2" id="KW-1185">Reference proteome</keyword>
<evidence type="ECO:0000313" key="1">
    <source>
        <dbReference type="EMBL" id="AOE44328.1"/>
    </source>
</evidence>
<sequence>MSGHISREELIELCTDGVVPQGKWRNRDSASAQIQLGQARALLAAGCEFHVINRGSMASDDRTIWVEISWFGFSHFEYGSDATDDDTFYIPTRERLAAVDGKDWY</sequence>
<dbReference type="EMBL" id="KX557277">
    <property type="protein sequence ID" value="AOE44328.1"/>
    <property type="molecule type" value="Genomic_DNA"/>
</dbReference>
<dbReference type="Proteomes" id="UP000201149">
    <property type="component" value="Segment"/>
</dbReference>
<evidence type="ECO:0000313" key="2">
    <source>
        <dbReference type="Proteomes" id="UP000201149"/>
    </source>
</evidence>
<protein>
    <submittedName>
        <fullName evidence="1">Uncharacterized protein</fullName>
    </submittedName>
</protein>
<organism evidence="1 2">
    <name type="scientific">Gordonia phage Eyre</name>
    <dbReference type="NCBI Taxonomy" id="1887646"/>
    <lineage>
        <taxon>Viruses</taxon>
        <taxon>Duplodnaviria</taxon>
        <taxon>Heunggongvirae</taxon>
        <taxon>Uroviricota</taxon>
        <taxon>Caudoviricetes</taxon>
        <taxon>Eyrevirus</taxon>
        <taxon>Eyrevirus eyre</taxon>
    </lineage>
</organism>
<dbReference type="GeneID" id="29068954"/>
<dbReference type="RefSeq" id="YP_009292439.1">
    <property type="nucleotide sequence ID" value="NC_031122.1"/>
</dbReference>